<dbReference type="STRING" id="322095.HMPREF3185_00351"/>
<evidence type="ECO:0000256" key="3">
    <source>
        <dbReference type="ARBA" id="ARBA00023027"/>
    </source>
</evidence>
<evidence type="ECO:0000256" key="8">
    <source>
        <dbReference type="HAMAP-Rule" id="MF_00425"/>
    </source>
</evidence>
<comment type="similarity">
    <text evidence="8">Belongs to the NqrA family.</text>
</comment>
<dbReference type="RefSeq" id="WP_060934897.1">
    <property type="nucleotide sequence ID" value="NZ_KQ960414.1"/>
</dbReference>
<keyword evidence="5 8" id="KW-0406">Ion transport</keyword>
<evidence type="ECO:0000313" key="12">
    <source>
        <dbReference type="EMBL" id="KXB77881.1"/>
    </source>
</evidence>
<reference evidence="13" key="1">
    <citation type="submission" date="2016-01" db="EMBL/GenBank/DDBJ databases">
        <authorList>
            <person name="Mitreva M."/>
            <person name="Pepin K.H."/>
            <person name="Mihindukulasuriya K.A."/>
            <person name="Fulton R."/>
            <person name="Fronick C."/>
            <person name="O'Laughlin M."/>
            <person name="Miner T."/>
            <person name="Herter B."/>
            <person name="Rosa B.A."/>
            <person name="Cordes M."/>
            <person name="Tomlinson C."/>
            <person name="Wollam A."/>
            <person name="Palsikar V.B."/>
            <person name="Mardis E.R."/>
            <person name="Wilson R.K."/>
        </authorList>
    </citation>
    <scope>NUCLEOTIDE SEQUENCE [LARGE SCALE GENOMIC DNA]</scope>
    <source>
        <strain evidence="13">KA00683</strain>
    </source>
</reference>
<dbReference type="InterPro" id="IPR022615">
    <property type="entry name" value="NqrA_C_domain"/>
</dbReference>
<evidence type="ECO:0000256" key="1">
    <source>
        <dbReference type="ARBA" id="ARBA00022448"/>
    </source>
</evidence>
<dbReference type="HAMAP" id="MF_00425">
    <property type="entry name" value="NqrA"/>
    <property type="match status" value="1"/>
</dbReference>
<keyword evidence="3 8" id="KW-0520">NAD</keyword>
<evidence type="ECO:0000256" key="5">
    <source>
        <dbReference type="ARBA" id="ARBA00023065"/>
    </source>
</evidence>
<keyword evidence="6 8" id="KW-0830">Ubiquinone</keyword>
<feature type="domain" description="NqrA N-terminal barrel-sandwich hybrid" evidence="9">
    <location>
        <begin position="5"/>
        <end position="97"/>
    </location>
</feature>
<evidence type="ECO:0000259" key="10">
    <source>
        <dbReference type="Pfam" id="PF11973"/>
    </source>
</evidence>
<dbReference type="GO" id="GO:0016655">
    <property type="term" value="F:oxidoreductase activity, acting on NAD(P)H, quinone or similar compound as acceptor"/>
    <property type="evidence" value="ECO:0007669"/>
    <property type="project" value="UniProtKB-UniRule"/>
</dbReference>
<dbReference type="PANTHER" id="PTHR37839:SF1">
    <property type="entry name" value="NA(+)-TRANSLOCATING NADH-QUINONE REDUCTASE SUBUNIT A"/>
    <property type="match status" value="1"/>
</dbReference>
<evidence type="ECO:0000259" key="9">
    <source>
        <dbReference type="Pfam" id="PF05896"/>
    </source>
</evidence>
<dbReference type="Pfam" id="PF11973">
    <property type="entry name" value="NQRA_SLBB"/>
    <property type="match status" value="1"/>
</dbReference>
<dbReference type="InterPro" id="IPR008703">
    <property type="entry name" value="NqrA"/>
</dbReference>
<dbReference type="Proteomes" id="UP000070224">
    <property type="component" value="Unassembled WGS sequence"/>
</dbReference>
<sequence length="450" mass="49804">MPNIITIKKGLTLNLKGKAAETQLAAAQRTESYAVVPDDYIGFVPKVIVHPGDKVLAGDALLCHKGAPELCLTSPVSGEVIAVNRGAKRKVLSVEVRPDATTEYKSFATAGVEKMQRSEVLALLLESGMFSFFKQRPYDRLANPLTEPRDIFVTANFTAPLAPRFSYLAQGREDELQLALTALTKLTTGKVYLGVAPGELTGVTGVERVEVRGPHPAGLVGTLINHTAPINKEETVWTLKASDLLVIGRFLKTGKVDFSRTIALTGSEAKETGYLTVLPGARFTEALAGRLGKKGEHERIIEGDVFSGVKVDEEHDRMSYSIDQITIIPEGDDVHEVFGWAMPRLNQYSHSRSYFSWLMPKKEYVLDARVKGGRRAMIMSGEYDRVFPMDIYPEFLLKSIIAFNINDMEARGIYEVAPEDFSVCEFVDTSKIPLQQIVRQGLDELYKEMN</sequence>
<dbReference type="Pfam" id="PF05896">
    <property type="entry name" value="NQRA_N"/>
    <property type="match status" value="1"/>
</dbReference>
<keyword evidence="7 8" id="KW-0739">Sodium transport</keyword>
<dbReference type="InterPro" id="IPR056148">
    <property type="entry name" value="NQRA_2nd"/>
</dbReference>
<comment type="function">
    <text evidence="8">NQR complex catalyzes the reduction of ubiquinone-1 to ubiquinol by two successive reactions, coupled with the transport of Na(+) ions from the cytoplasm to the periplasm. NqrA to NqrE are probably involved in the second step, the conversion of ubisemiquinone to ubiquinol.</text>
</comment>
<keyword evidence="2 8" id="KW-1278">Translocase</keyword>
<evidence type="ECO:0000256" key="7">
    <source>
        <dbReference type="ARBA" id="ARBA00023201"/>
    </source>
</evidence>
<dbReference type="AlphaFoldDB" id="A0A134BD49"/>
<keyword evidence="4 8" id="KW-0915">Sodium</keyword>
<organism evidence="12 13">
    <name type="scientific">Porphyromonas somerae</name>
    <dbReference type="NCBI Taxonomy" id="322095"/>
    <lineage>
        <taxon>Bacteria</taxon>
        <taxon>Pseudomonadati</taxon>
        <taxon>Bacteroidota</taxon>
        <taxon>Bacteroidia</taxon>
        <taxon>Bacteroidales</taxon>
        <taxon>Porphyromonadaceae</taxon>
        <taxon>Porphyromonas</taxon>
    </lineage>
</organism>
<evidence type="ECO:0000256" key="4">
    <source>
        <dbReference type="ARBA" id="ARBA00023053"/>
    </source>
</evidence>
<accession>A0A134BD49</accession>
<dbReference type="Pfam" id="PF24836">
    <property type="entry name" value="NQRA_2nd"/>
    <property type="match status" value="1"/>
</dbReference>
<keyword evidence="1 8" id="KW-0813">Transport</keyword>
<evidence type="ECO:0000259" key="11">
    <source>
        <dbReference type="Pfam" id="PF24836"/>
    </source>
</evidence>
<dbReference type="PANTHER" id="PTHR37839">
    <property type="entry name" value="NA(+)-TRANSLOCATING NADH-QUINONE REDUCTASE SUBUNIT A"/>
    <property type="match status" value="1"/>
</dbReference>
<evidence type="ECO:0000313" key="13">
    <source>
        <dbReference type="Proteomes" id="UP000070224"/>
    </source>
</evidence>
<comment type="caution">
    <text evidence="12">The sequence shown here is derived from an EMBL/GenBank/DDBJ whole genome shotgun (WGS) entry which is preliminary data.</text>
</comment>
<feature type="domain" description="NqrA second alpha/beta" evidence="11">
    <location>
        <begin position="115"/>
        <end position="256"/>
    </location>
</feature>
<dbReference type="NCBIfam" id="NF003761">
    <property type="entry name" value="PRK05352.1-4"/>
    <property type="match status" value="1"/>
</dbReference>
<protein>
    <recommendedName>
        <fullName evidence="8">Na(+)-translocating NADH-quinone reductase subunit A</fullName>
        <shortName evidence="8">Na(+)-NQR subunit A</shortName>
        <shortName evidence="8">Na(+)-translocating NQR subunit A</shortName>
        <ecNumber evidence="8">7.2.1.1</ecNumber>
    </recommendedName>
    <alternativeName>
        <fullName evidence="8">NQR complex subunit A</fullName>
    </alternativeName>
    <alternativeName>
        <fullName evidence="8">NQR-1 subunit A</fullName>
    </alternativeName>
</protein>
<dbReference type="EC" id="7.2.1.1" evidence="8"/>
<comment type="subunit">
    <text evidence="8">Composed of six subunits; NqrA, NqrB, NqrC, NqrD, NqrE and NqrF.</text>
</comment>
<dbReference type="EMBL" id="LSDK01000023">
    <property type="protein sequence ID" value="KXB77881.1"/>
    <property type="molecule type" value="Genomic_DNA"/>
</dbReference>
<evidence type="ECO:0000256" key="6">
    <source>
        <dbReference type="ARBA" id="ARBA00023075"/>
    </source>
</evidence>
<dbReference type="GO" id="GO:0006814">
    <property type="term" value="P:sodium ion transport"/>
    <property type="evidence" value="ECO:0007669"/>
    <property type="project" value="UniProtKB-UniRule"/>
</dbReference>
<comment type="catalytic activity">
    <reaction evidence="8">
        <text>a ubiquinone + n Na(+)(in) + NADH + H(+) = a ubiquinol + n Na(+)(out) + NAD(+)</text>
        <dbReference type="Rhea" id="RHEA:47748"/>
        <dbReference type="Rhea" id="RHEA-COMP:9565"/>
        <dbReference type="Rhea" id="RHEA-COMP:9566"/>
        <dbReference type="ChEBI" id="CHEBI:15378"/>
        <dbReference type="ChEBI" id="CHEBI:16389"/>
        <dbReference type="ChEBI" id="CHEBI:17976"/>
        <dbReference type="ChEBI" id="CHEBI:29101"/>
        <dbReference type="ChEBI" id="CHEBI:57540"/>
        <dbReference type="ChEBI" id="CHEBI:57945"/>
        <dbReference type="EC" id="7.2.1.1"/>
    </reaction>
</comment>
<name>A0A134BD49_9PORP</name>
<proteinExistence type="inferred from homology"/>
<dbReference type="NCBIfam" id="TIGR01936">
    <property type="entry name" value="nqrA"/>
    <property type="match status" value="1"/>
</dbReference>
<evidence type="ECO:0000256" key="2">
    <source>
        <dbReference type="ARBA" id="ARBA00022967"/>
    </source>
</evidence>
<keyword evidence="13" id="KW-1185">Reference proteome</keyword>
<dbReference type="OrthoDB" id="9774536at2"/>
<dbReference type="InterPro" id="IPR056147">
    <property type="entry name" value="NQRA_N"/>
</dbReference>
<feature type="domain" description="Na(+)-translocating NADH-quinone reductase subunit A C-terminal" evidence="10">
    <location>
        <begin position="261"/>
        <end position="311"/>
    </location>
</feature>
<dbReference type="PATRIC" id="fig|322095.3.peg.347"/>
<gene>
    <name evidence="8" type="primary">nqrA</name>
    <name evidence="12" type="ORF">HMPREF3185_00351</name>
</gene>